<comment type="subcellular location">
    <subcellularLocation>
        <location evidence="1">Cell membrane</location>
        <topology evidence="1">Multi-pass membrane protein</topology>
    </subcellularLocation>
</comment>
<keyword evidence="2" id="KW-1003">Cell membrane</keyword>
<evidence type="ECO:0000256" key="2">
    <source>
        <dbReference type="ARBA" id="ARBA00022475"/>
    </source>
</evidence>
<accession>A0ABS8DHN4</accession>
<feature type="transmembrane region" description="Helical" evidence="6">
    <location>
        <begin position="129"/>
        <end position="147"/>
    </location>
</feature>
<dbReference type="Pfam" id="PF13520">
    <property type="entry name" value="AA_permease_2"/>
    <property type="match status" value="1"/>
</dbReference>
<feature type="transmembrane region" description="Helical" evidence="6">
    <location>
        <begin position="159"/>
        <end position="177"/>
    </location>
</feature>
<feature type="transmembrane region" description="Helical" evidence="6">
    <location>
        <begin position="89"/>
        <end position="117"/>
    </location>
</feature>
<keyword evidence="8" id="KW-1185">Reference proteome</keyword>
<feature type="transmembrane region" description="Helical" evidence="6">
    <location>
        <begin position="197"/>
        <end position="219"/>
    </location>
</feature>
<dbReference type="PANTHER" id="PTHR42770">
    <property type="entry name" value="AMINO ACID TRANSPORTER-RELATED"/>
    <property type="match status" value="1"/>
</dbReference>
<evidence type="ECO:0000256" key="3">
    <source>
        <dbReference type="ARBA" id="ARBA00022692"/>
    </source>
</evidence>
<feature type="transmembrane region" description="Helical" evidence="6">
    <location>
        <begin position="401"/>
        <end position="420"/>
    </location>
</feature>
<evidence type="ECO:0000256" key="1">
    <source>
        <dbReference type="ARBA" id="ARBA00004651"/>
    </source>
</evidence>
<evidence type="ECO:0000256" key="4">
    <source>
        <dbReference type="ARBA" id="ARBA00022989"/>
    </source>
</evidence>
<feature type="transmembrane region" description="Helical" evidence="6">
    <location>
        <begin position="281"/>
        <end position="302"/>
    </location>
</feature>
<keyword evidence="5 6" id="KW-0472">Membrane</keyword>
<dbReference type="PANTHER" id="PTHR42770:SF7">
    <property type="entry name" value="MEMBRANE PROTEIN"/>
    <property type="match status" value="1"/>
</dbReference>
<dbReference type="Proteomes" id="UP001299546">
    <property type="component" value="Unassembled WGS sequence"/>
</dbReference>
<keyword evidence="4 6" id="KW-1133">Transmembrane helix</keyword>
<feature type="transmembrane region" description="Helical" evidence="6">
    <location>
        <begin position="357"/>
        <end position="380"/>
    </location>
</feature>
<dbReference type="InterPro" id="IPR050367">
    <property type="entry name" value="APC_superfamily"/>
</dbReference>
<protein>
    <submittedName>
        <fullName evidence="7">APC family permease</fullName>
    </submittedName>
</protein>
<evidence type="ECO:0000313" key="7">
    <source>
        <dbReference type="EMBL" id="MCB7387945.1"/>
    </source>
</evidence>
<dbReference type="PIRSF" id="PIRSF006060">
    <property type="entry name" value="AA_transporter"/>
    <property type="match status" value="1"/>
</dbReference>
<sequence>MSNNTKGLSPKACIMMAIGGMVGSSIFTLSGVTYGMAGSAALVTWFLAGIILLLYALNIAELATTFPKSGGVYVYPHEVLGKTPKAKSFAGWIAAWSWLNVSIFGTTFSAICVSTYLGSFFPAVSNSKVLQILIPIAWIALTWFLNARSANAFGKIHNKITFALLFVLAIYIILGIVNGDTANMQPFVSGGMGATGVVAGIPIAMLGYGSIIAVASFGGEIENPKHNIPKIIVTAVVGTVIVYCLILFATFRMTPVDELVSANAQYYPLAFALGSVMTGKWGWIVSIVPLAALLALTTNMSIMIMDASRTIMATAQSGFLPKKLGEIHPQKNTPIAALSTVAVICVIMSLKPDFISIIINAGSICSAITVAIISVTLMTLRKKQRTGEIPEKGEFQVPGGKLFPIITLVVIVITLVLLYFGDGGTTAYIVAGVWYLIGVVIFLIKNAAQK</sequence>
<feature type="transmembrane region" description="Helical" evidence="6">
    <location>
        <begin position="40"/>
        <end position="60"/>
    </location>
</feature>
<feature type="transmembrane region" description="Helical" evidence="6">
    <location>
        <begin position="426"/>
        <end position="444"/>
    </location>
</feature>
<keyword evidence="3 6" id="KW-0812">Transmembrane</keyword>
<gene>
    <name evidence="7" type="ORF">LIZ65_11645</name>
</gene>
<evidence type="ECO:0000313" key="8">
    <source>
        <dbReference type="Proteomes" id="UP001299546"/>
    </source>
</evidence>
<evidence type="ECO:0000256" key="6">
    <source>
        <dbReference type="SAM" id="Phobius"/>
    </source>
</evidence>
<dbReference type="InterPro" id="IPR002293">
    <property type="entry name" value="AA/rel_permease1"/>
</dbReference>
<feature type="transmembrane region" description="Helical" evidence="6">
    <location>
        <begin position="231"/>
        <end position="251"/>
    </location>
</feature>
<dbReference type="EMBL" id="JAJCIS010000007">
    <property type="protein sequence ID" value="MCB7387945.1"/>
    <property type="molecule type" value="Genomic_DNA"/>
</dbReference>
<feature type="transmembrane region" description="Helical" evidence="6">
    <location>
        <begin position="332"/>
        <end position="351"/>
    </location>
</feature>
<dbReference type="Gene3D" id="1.20.1740.10">
    <property type="entry name" value="Amino acid/polyamine transporter I"/>
    <property type="match status" value="1"/>
</dbReference>
<comment type="caution">
    <text evidence="7">The sequence shown here is derived from an EMBL/GenBank/DDBJ whole genome shotgun (WGS) entry which is preliminary data.</text>
</comment>
<proteinExistence type="predicted"/>
<evidence type="ECO:0000256" key="5">
    <source>
        <dbReference type="ARBA" id="ARBA00023136"/>
    </source>
</evidence>
<name>A0ABS8DHN4_9FIRM</name>
<reference evidence="7 8" key="1">
    <citation type="submission" date="2021-10" db="EMBL/GenBank/DDBJ databases">
        <title>Collection of gut derived symbiotic bacterial strains cultured from healthy donors.</title>
        <authorList>
            <person name="Lin H."/>
            <person name="Littmann E."/>
            <person name="Kohout C."/>
            <person name="Pamer E.G."/>
        </authorList>
    </citation>
    <scope>NUCLEOTIDE SEQUENCE [LARGE SCALE GENOMIC DNA]</scope>
    <source>
        <strain evidence="7 8">DFI.1.165</strain>
    </source>
</reference>
<feature type="transmembrane region" description="Helical" evidence="6">
    <location>
        <begin position="12"/>
        <end position="34"/>
    </location>
</feature>
<organism evidence="7 8">
    <name type="scientific">Bariatricus massiliensis</name>
    <dbReference type="NCBI Taxonomy" id="1745713"/>
    <lineage>
        <taxon>Bacteria</taxon>
        <taxon>Bacillati</taxon>
        <taxon>Bacillota</taxon>
        <taxon>Clostridia</taxon>
        <taxon>Lachnospirales</taxon>
        <taxon>Lachnospiraceae</taxon>
        <taxon>Bariatricus</taxon>
    </lineage>
</organism>
<dbReference type="RefSeq" id="WP_066733167.1">
    <property type="nucleotide sequence ID" value="NZ_JAJCIQ010000008.1"/>
</dbReference>